<dbReference type="GO" id="GO:0046081">
    <property type="term" value="P:dUTP catabolic process"/>
    <property type="evidence" value="ECO:0007669"/>
    <property type="project" value="TreeGrafter"/>
</dbReference>
<dbReference type="InterPro" id="IPR048011">
    <property type="entry name" value="NTP-PPase_MazG-like_C"/>
</dbReference>
<dbReference type="GO" id="GO:0046047">
    <property type="term" value="P:TTP catabolic process"/>
    <property type="evidence" value="ECO:0007669"/>
    <property type="project" value="TreeGrafter"/>
</dbReference>
<dbReference type="PANTHER" id="PTHR30522:SF0">
    <property type="entry name" value="NUCLEOSIDE TRIPHOSPHATE PYROPHOSPHOHYDROLASE"/>
    <property type="match status" value="1"/>
</dbReference>
<dbReference type="InterPro" id="IPR004518">
    <property type="entry name" value="MazG-like_dom"/>
</dbReference>
<dbReference type="Gene3D" id="1.10.287.1080">
    <property type="entry name" value="MazG-like"/>
    <property type="match status" value="2"/>
</dbReference>
<gene>
    <name evidence="3" type="ORF">BECKTC1821D_GA0114238_105611</name>
</gene>
<feature type="domain" description="NTP pyrophosphohydrolase MazG-like" evidence="2">
    <location>
        <begin position="60"/>
        <end position="133"/>
    </location>
</feature>
<dbReference type="SUPFAM" id="SSF101386">
    <property type="entry name" value="all-alpha NTP pyrophosphatases"/>
    <property type="match status" value="2"/>
</dbReference>
<proteinExistence type="predicted"/>
<name>A0A450Z2K3_9GAMM</name>
<evidence type="ECO:0000313" key="3">
    <source>
        <dbReference type="EMBL" id="VFK48024.1"/>
    </source>
</evidence>
<feature type="coiled-coil region" evidence="1">
    <location>
        <begin position="191"/>
        <end position="218"/>
    </location>
</feature>
<dbReference type="CDD" id="cd11528">
    <property type="entry name" value="NTP-PPase_MazG_Nterm"/>
    <property type="match status" value="1"/>
</dbReference>
<organism evidence="3">
    <name type="scientific">Candidatus Kentrum sp. TC</name>
    <dbReference type="NCBI Taxonomy" id="2126339"/>
    <lineage>
        <taxon>Bacteria</taxon>
        <taxon>Pseudomonadati</taxon>
        <taxon>Pseudomonadota</taxon>
        <taxon>Gammaproteobacteria</taxon>
        <taxon>Candidatus Kentrum</taxon>
    </lineage>
</organism>
<evidence type="ECO:0000259" key="2">
    <source>
        <dbReference type="Pfam" id="PF03819"/>
    </source>
</evidence>
<sequence>MCRIFSPLTEYPNDHGGFVTPEDEKALLIHNLKMTDISPLLELMEHLRDPQNGCPWDRIQTFASISSYTVEEAYEVADAIARDDIPDLVSELGDLLFHVVFHAQIAKEAGLFDFQEVLTGIVAKMTRRHPHVFAGEQAGDMADLYAAWETRKAEERKEPADSLMDHLTKGLPPIRRAIKLQKKAAQTGLQREKVLSVIDKLQQRLREMEDRIRVATHQDTRARIGDILFTCVDLAGHLDVDPEEALREANAGFERKFRRMEKALLSQGKTVDASRPEERDVAWKQVEFERPRSR</sequence>
<dbReference type="GO" id="GO:0047429">
    <property type="term" value="F:nucleoside triphosphate diphosphatase activity"/>
    <property type="evidence" value="ECO:0007669"/>
    <property type="project" value="InterPro"/>
</dbReference>
<dbReference type="InterPro" id="IPR011551">
    <property type="entry name" value="NTP_PyrPHydrolase_MazG"/>
</dbReference>
<protein>
    <submittedName>
        <fullName evidence="3">ATP diphosphatase</fullName>
    </submittedName>
</protein>
<dbReference type="GO" id="GO:0006950">
    <property type="term" value="P:response to stress"/>
    <property type="evidence" value="ECO:0007669"/>
    <property type="project" value="UniProtKB-ARBA"/>
</dbReference>
<dbReference type="Pfam" id="PF03819">
    <property type="entry name" value="MazG"/>
    <property type="match status" value="1"/>
</dbReference>
<dbReference type="AlphaFoldDB" id="A0A450Z2K3"/>
<dbReference type="GO" id="GO:0046076">
    <property type="term" value="P:dTTP catabolic process"/>
    <property type="evidence" value="ECO:0007669"/>
    <property type="project" value="TreeGrafter"/>
</dbReference>
<accession>A0A450Z2K3</accession>
<dbReference type="CDD" id="cd11529">
    <property type="entry name" value="NTP-PPase_MazG_Cterm"/>
    <property type="match status" value="1"/>
</dbReference>
<dbReference type="FunFam" id="1.10.287.1080:FF:000001">
    <property type="entry name" value="Nucleoside triphosphate pyrophosphohydrolase"/>
    <property type="match status" value="1"/>
</dbReference>
<evidence type="ECO:0000256" key="1">
    <source>
        <dbReference type="SAM" id="Coils"/>
    </source>
</evidence>
<dbReference type="GO" id="GO:0046052">
    <property type="term" value="P:UTP catabolic process"/>
    <property type="evidence" value="ECO:0007669"/>
    <property type="project" value="TreeGrafter"/>
</dbReference>
<dbReference type="InterPro" id="IPR048015">
    <property type="entry name" value="NTP-PPase_MazG-like_N"/>
</dbReference>
<dbReference type="EMBL" id="CAADFS010000056">
    <property type="protein sequence ID" value="VFK48024.1"/>
    <property type="molecule type" value="Genomic_DNA"/>
</dbReference>
<keyword evidence="1" id="KW-0175">Coiled coil</keyword>
<dbReference type="GO" id="GO:0006203">
    <property type="term" value="P:dGTP catabolic process"/>
    <property type="evidence" value="ECO:0007669"/>
    <property type="project" value="TreeGrafter"/>
</dbReference>
<dbReference type="NCBIfam" id="TIGR00444">
    <property type="entry name" value="mazG"/>
    <property type="match status" value="1"/>
</dbReference>
<dbReference type="GO" id="GO:0046061">
    <property type="term" value="P:dATP catabolic process"/>
    <property type="evidence" value="ECO:0007669"/>
    <property type="project" value="TreeGrafter"/>
</dbReference>
<dbReference type="PANTHER" id="PTHR30522">
    <property type="entry name" value="NUCLEOSIDE TRIPHOSPHATE PYROPHOSPHOHYDROLASE"/>
    <property type="match status" value="1"/>
</dbReference>
<reference evidence="3" key="1">
    <citation type="submission" date="2019-02" db="EMBL/GenBank/DDBJ databases">
        <authorList>
            <person name="Gruber-Vodicka R. H."/>
            <person name="Seah K. B. B."/>
        </authorList>
    </citation>
    <scope>NUCLEOTIDE SEQUENCE</scope>
    <source>
        <strain evidence="3">BECK_BZ123</strain>
    </source>
</reference>
<dbReference type="NCBIfam" id="NF007113">
    <property type="entry name" value="PRK09562.1"/>
    <property type="match status" value="1"/>
</dbReference>